<reference evidence="2" key="1">
    <citation type="submission" date="2017-07" db="EMBL/GenBank/DDBJ databases">
        <authorList>
            <person name="Putnam M.J."/>
            <person name="Sharma R."/>
            <person name="Kruger J.L."/>
            <person name="Berg J.A."/>
            <person name="Payne A.M."/>
            <person name="Fajardo C.P."/>
            <person name="Breakwell D.P."/>
            <person name="Hope S."/>
            <person name="Grose J.H."/>
        </authorList>
    </citation>
    <scope>NUCLEOTIDE SEQUENCE [LARGE SCALE GENOMIC DNA]</scope>
</reference>
<evidence type="ECO:0000313" key="2">
    <source>
        <dbReference type="Proteomes" id="UP000225553"/>
    </source>
</evidence>
<name>A0A223LHU7_9CAUD</name>
<protein>
    <submittedName>
        <fullName evidence="1">Uncharacterized protein</fullName>
    </submittedName>
</protein>
<accession>A0A223LHU7</accession>
<sequence length="114" mass="13418">MRKWFSVLGRYTVALCQLGLKRILLGHHTRRLIKKEDRIIQEFERALTAQGKALRNRGYLSRQSLKHLTLHLADELHMQKCQIRKVTVELIDGDFFIDLEITTHNRTVTRLVVV</sequence>
<keyword evidence="2" id="KW-1185">Reference proteome</keyword>
<dbReference type="Proteomes" id="UP000225553">
    <property type="component" value="Segment"/>
</dbReference>
<gene>
    <name evidence="1" type="ORF">RISINGSUN_118</name>
</gene>
<organism evidence="1 2">
    <name type="scientific">Erwinia phage vB_EamM_RisingSun</name>
    <dbReference type="NCBI Taxonomy" id="2026080"/>
    <lineage>
        <taxon>Viruses</taxon>
        <taxon>Duplodnaviria</taxon>
        <taxon>Heunggongvirae</taxon>
        <taxon>Uroviricota</taxon>
        <taxon>Caudoviricetes</taxon>
        <taxon>Chimalliviridae</taxon>
        <taxon>Risingsunvirus</taxon>
        <taxon>Risingsunvirus risingsun</taxon>
    </lineage>
</organism>
<evidence type="ECO:0000313" key="1">
    <source>
        <dbReference type="EMBL" id="ASU03552.1"/>
    </source>
</evidence>
<proteinExistence type="predicted"/>
<dbReference type="EMBL" id="MF459646">
    <property type="protein sequence ID" value="ASU03552.1"/>
    <property type="molecule type" value="Genomic_DNA"/>
</dbReference>